<sequence length="393" mass="41097">MIAWRGEPFGDGTGVERWTAAAPCGVEVEVLTYGGIVHALRVPDGTGRVADVVLSLPDAASYAERSPYFGALIGRYANRIAYGSFTLDGTAYRLPVNDRGHTLHGGPEGFHRRLWAAEPLPGGALRLTLTSPDGDMGFPGELTVAATYTLGEDGTLALDFEARTDKPTVVSLTNHAYVNLAGAGRGDVLGHTLRVDADGYLPIDDTGIPDGAELPVRGTVFDLTRPRPLREGVTSGDRQVKAAGGYDHCWVLRPAEQPGQPRTAAVLHDPDSGRTLEVRTTEPGVQVYTANALDGSLAHADGSRYGPHGAVCLETQALPDAPNRPDFPSPVLRPGEVYRSRTEFRFPHLAAAATVPRRAAGGADVPATSDAAGPADGAEAPAGSGTADTAAAR</sequence>
<dbReference type="PIRSF" id="PIRSF005096">
    <property type="entry name" value="GALM"/>
    <property type="match status" value="1"/>
</dbReference>
<dbReference type="Proteomes" id="UP000199341">
    <property type="component" value="Unassembled WGS sequence"/>
</dbReference>
<evidence type="ECO:0000256" key="2">
    <source>
        <dbReference type="ARBA" id="ARBA00006206"/>
    </source>
</evidence>
<dbReference type="InterPro" id="IPR047215">
    <property type="entry name" value="Galactose_mutarotase-like"/>
</dbReference>
<accession>A0A1H0NSS5</accession>
<dbReference type="GO" id="GO:0030246">
    <property type="term" value="F:carbohydrate binding"/>
    <property type="evidence" value="ECO:0007669"/>
    <property type="project" value="InterPro"/>
</dbReference>
<protein>
    <recommendedName>
        <fullName evidence="5">Aldose 1-epimerase</fullName>
        <ecNumber evidence="5">5.1.3.3</ecNumber>
    </recommendedName>
</protein>
<dbReference type="UniPathway" id="UPA00242"/>
<keyword evidence="3 5" id="KW-0413">Isomerase</keyword>
<dbReference type="RefSeq" id="WP_093787352.1">
    <property type="nucleotide sequence ID" value="NZ_FNIE01000014.1"/>
</dbReference>
<dbReference type="GO" id="GO:0005737">
    <property type="term" value="C:cytoplasm"/>
    <property type="evidence" value="ECO:0007669"/>
    <property type="project" value="TreeGrafter"/>
</dbReference>
<organism evidence="10 11">
    <name type="scientific">Actinacidiphila guanduensis</name>
    <dbReference type="NCBI Taxonomy" id="310781"/>
    <lineage>
        <taxon>Bacteria</taxon>
        <taxon>Bacillati</taxon>
        <taxon>Actinomycetota</taxon>
        <taxon>Actinomycetes</taxon>
        <taxon>Kitasatosporales</taxon>
        <taxon>Streptomycetaceae</taxon>
        <taxon>Actinacidiphila</taxon>
    </lineage>
</organism>
<comment type="similarity">
    <text evidence="2 5">Belongs to the aldose epimerase family.</text>
</comment>
<dbReference type="GO" id="GO:0006006">
    <property type="term" value="P:glucose metabolic process"/>
    <property type="evidence" value="ECO:0007669"/>
    <property type="project" value="TreeGrafter"/>
</dbReference>
<dbReference type="EMBL" id="FNIE01000014">
    <property type="protein sequence ID" value="SDO95719.1"/>
    <property type="molecule type" value="Genomic_DNA"/>
</dbReference>
<evidence type="ECO:0000256" key="7">
    <source>
        <dbReference type="PIRSR" id="PIRSR005096-2"/>
    </source>
</evidence>
<name>A0A1H0NSS5_9ACTN</name>
<evidence type="ECO:0000256" key="8">
    <source>
        <dbReference type="PIRSR" id="PIRSR005096-3"/>
    </source>
</evidence>
<comment type="pathway">
    <text evidence="1 5">Carbohydrate metabolism; hexose metabolism.</text>
</comment>
<dbReference type="PANTHER" id="PTHR10091">
    <property type="entry name" value="ALDOSE-1-EPIMERASE"/>
    <property type="match status" value="1"/>
</dbReference>
<comment type="catalytic activity">
    <reaction evidence="5">
        <text>alpha-D-glucose = beta-D-glucose</text>
        <dbReference type="Rhea" id="RHEA:10264"/>
        <dbReference type="ChEBI" id="CHEBI:15903"/>
        <dbReference type="ChEBI" id="CHEBI:17925"/>
        <dbReference type="EC" id="5.1.3.3"/>
    </reaction>
</comment>
<dbReference type="InterPro" id="IPR015443">
    <property type="entry name" value="Aldose_1-epimerase"/>
</dbReference>
<dbReference type="GO" id="GO:0033499">
    <property type="term" value="P:galactose catabolic process via UDP-galactose, Leloir pathway"/>
    <property type="evidence" value="ECO:0007669"/>
    <property type="project" value="TreeGrafter"/>
</dbReference>
<reference evidence="10 11" key="1">
    <citation type="submission" date="2016-10" db="EMBL/GenBank/DDBJ databases">
        <authorList>
            <person name="de Groot N.N."/>
        </authorList>
    </citation>
    <scope>NUCLEOTIDE SEQUENCE [LARGE SCALE GENOMIC DNA]</scope>
    <source>
        <strain evidence="10 11">CGMCC 4.2022</strain>
    </source>
</reference>
<dbReference type="InterPro" id="IPR011013">
    <property type="entry name" value="Gal_mutarotase_sf_dom"/>
</dbReference>
<feature type="active site" description="Proton donor" evidence="6">
    <location>
        <position position="175"/>
    </location>
</feature>
<dbReference type="CDD" id="cd09019">
    <property type="entry name" value="galactose_mutarotase_like"/>
    <property type="match status" value="1"/>
</dbReference>
<feature type="binding site" evidence="8">
    <location>
        <begin position="175"/>
        <end position="177"/>
    </location>
    <ligand>
        <name>beta-D-galactose</name>
        <dbReference type="ChEBI" id="CHEBI:27667"/>
    </ligand>
</feature>
<evidence type="ECO:0000313" key="11">
    <source>
        <dbReference type="Proteomes" id="UP000199341"/>
    </source>
</evidence>
<evidence type="ECO:0000256" key="6">
    <source>
        <dbReference type="PIRSR" id="PIRSR005096-1"/>
    </source>
</evidence>
<feature type="region of interest" description="Disordered" evidence="9">
    <location>
        <begin position="356"/>
        <end position="393"/>
    </location>
</feature>
<dbReference type="EC" id="5.1.3.3" evidence="5"/>
<proteinExistence type="inferred from homology"/>
<dbReference type="InterPro" id="IPR014718">
    <property type="entry name" value="GH-type_carb-bd"/>
</dbReference>
<evidence type="ECO:0000256" key="1">
    <source>
        <dbReference type="ARBA" id="ARBA00005028"/>
    </source>
</evidence>
<dbReference type="SUPFAM" id="SSF74650">
    <property type="entry name" value="Galactose mutarotase-like"/>
    <property type="match status" value="1"/>
</dbReference>
<dbReference type="STRING" id="310781.SAMN05216259_114176"/>
<dbReference type="Pfam" id="PF01263">
    <property type="entry name" value="Aldose_epim"/>
    <property type="match status" value="1"/>
</dbReference>
<keyword evidence="11" id="KW-1185">Reference proteome</keyword>
<evidence type="ECO:0000256" key="4">
    <source>
        <dbReference type="ARBA" id="ARBA00023277"/>
    </source>
</evidence>
<feature type="binding site" evidence="7">
    <location>
        <position position="247"/>
    </location>
    <ligand>
        <name>beta-D-galactose</name>
        <dbReference type="ChEBI" id="CHEBI:27667"/>
    </ligand>
</feature>
<dbReference type="AlphaFoldDB" id="A0A1H0NSS5"/>
<dbReference type="Gene3D" id="2.70.98.10">
    <property type="match status" value="1"/>
</dbReference>
<feature type="compositionally biased region" description="Low complexity" evidence="9">
    <location>
        <begin position="356"/>
        <end position="385"/>
    </location>
</feature>
<feature type="active site" description="Proton acceptor" evidence="6">
    <location>
        <position position="314"/>
    </location>
</feature>
<dbReference type="InterPro" id="IPR008183">
    <property type="entry name" value="Aldose_1/G6P_1-epimerase"/>
</dbReference>
<dbReference type="GO" id="GO:0004034">
    <property type="term" value="F:aldose 1-epimerase activity"/>
    <property type="evidence" value="ECO:0007669"/>
    <property type="project" value="UniProtKB-EC"/>
</dbReference>
<keyword evidence="4 5" id="KW-0119">Carbohydrate metabolism</keyword>
<evidence type="ECO:0000256" key="5">
    <source>
        <dbReference type="PIRNR" id="PIRNR005096"/>
    </source>
</evidence>
<feature type="binding site" evidence="8">
    <location>
        <begin position="78"/>
        <end position="79"/>
    </location>
    <ligand>
        <name>beta-D-galactose</name>
        <dbReference type="ChEBI" id="CHEBI:27667"/>
    </ligand>
</feature>
<dbReference type="PANTHER" id="PTHR10091:SF0">
    <property type="entry name" value="GALACTOSE MUTAROTASE"/>
    <property type="match status" value="1"/>
</dbReference>
<evidence type="ECO:0000256" key="9">
    <source>
        <dbReference type="SAM" id="MobiDB-lite"/>
    </source>
</evidence>
<dbReference type="OrthoDB" id="9779408at2"/>
<dbReference type="NCBIfam" id="NF008277">
    <property type="entry name" value="PRK11055.1"/>
    <property type="match status" value="1"/>
</dbReference>
<gene>
    <name evidence="10" type="ORF">SAMN05216259_114176</name>
</gene>
<evidence type="ECO:0000313" key="10">
    <source>
        <dbReference type="EMBL" id="SDO95719.1"/>
    </source>
</evidence>
<evidence type="ECO:0000256" key="3">
    <source>
        <dbReference type="ARBA" id="ARBA00023235"/>
    </source>
</evidence>